<reference evidence="1 2" key="1">
    <citation type="journal article" date="2019" name="Nat. Ecol. Evol.">
        <title>Megaphylogeny resolves global patterns of mushroom evolution.</title>
        <authorList>
            <person name="Varga T."/>
            <person name="Krizsan K."/>
            <person name="Foldi C."/>
            <person name="Dima B."/>
            <person name="Sanchez-Garcia M."/>
            <person name="Sanchez-Ramirez S."/>
            <person name="Szollosi G.J."/>
            <person name="Szarkandi J.G."/>
            <person name="Papp V."/>
            <person name="Albert L."/>
            <person name="Andreopoulos W."/>
            <person name="Angelini C."/>
            <person name="Antonin V."/>
            <person name="Barry K.W."/>
            <person name="Bougher N.L."/>
            <person name="Buchanan P."/>
            <person name="Buyck B."/>
            <person name="Bense V."/>
            <person name="Catcheside P."/>
            <person name="Chovatia M."/>
            <person name="Cooper J."/>
            <person name="Damon W."/>
            <person name="Desjardin D."/>
            <person name="Finy P."/>
            <person name="Geml J."/>
            <person name="Haridas S."/>
            <person name="Hughes K."/>
            <person name="Justo A."/>
            <person name="Karasinski D."/>
            <person name="Kautmanova I."/>
            <person name="Kiss B."/>
            <person name="Kocsube S."/>
            <person name="Kotiranta H."/>
            <person name="LaButti K.M."/>
            <person name="Lechner B.E."/>
            <person name="Liimatainen K."/>
            <person name="Lipzen A."/>
            <person name="Lukacs Z."/>
            <person name="Mihaltcheva S."/>
            <person name="Morgado L.N."/>
            <person name="Niskanen T."/>
            <person name="Noordeloos M.E."/>
            <person name="Ohm R.A."/>
            <person name="Ortiz-Santana B."/>
            <person name="Ovrebo C."/>
            <person name="Racz N."/>
            <person name="Riley R."/>
            <person name="Savchenko A."/>
            <person name="Shiryaev A."/>
            <person name="Soop K."/>
            <person name="Spirin V."/>
            <person name="Szebenyi C."/>
            <person name="Tomsovsky M."/>
            <person name="Tulloss R.E."/>
            <person name="Uehling J."/>
            <person name="Grigoriev I.V."/>
            <person name="Vagvolgyi C."/>
            <person name="Papp T."/>
            <person name="Martin F.M."/>
            <person name="Miettinen O."/>
            <person name="Hibbett D.S."/>
            <person name="Nagy L.G."/>
        </authorList>
    </citation>
    <scope>NUCLEOTIDE SEQUENCE [LARGE SCALE GENOMIC DNA]</scope>
    <source>
        <strain evidence="1 2">FP101781</strain>
    </source>
</reference>
<evidence type="ECO:0000313" key="1">
    <source>
        <dbReference type="EMBL" id="TEB33605.1"/>
    </source>
</evidence>
<sequence>MDADENRGSAGVEESDRALLKVTTSSAIHCQPSNRRLYPCPALSTTYDSQQTRRCITGHLQGVGYTVAWSSLVPHEEDLSSKKAVLQPYYPSSPAHYIRRLHRPSVASRPTDWNVEYRSAAPLRLLTVSNRACLCKTARNRTSLTQRFPSLTPILTIPSPPCSQPKYSWNEVIAIAGLHISSPTLYFRNPGRVQLTDRPHALSFPLSFKEFALFLSTSSSGNHSSVGALPPPPRRARQMPSVFTDELVSCVWYRAFRQRQLWQPGRLYPPRR</sequence>
<protein>
    <submittedName>
        <fullName evidence="1">Uncharacterized protein</fullName>
    </submittedName>
</protein>
<accession>A0A4Y7THE9</accession>
<evidence type="ECO:0000313" key="2">
    <source>
        <dbReference type="Proteomes" id="UP000298030"/>
    </source>
</evidence>
<keyword evidence="2" id="KW-1185">Reference proteome</keyword>
<name>A0A4Y7THE9_COPMI</name>
<dbReference type="EMBL" id="QPFP01000012">
    <property type="protein sequence ID" value="TEB33605.1"/>
    <property type="molecule type" value="Genomic_DNA"/>
</dbReference>
<proteinExistence type="predicted"/>
<dbReference type="Proteomes" id="UP000298030">
    <property type="component" value="Unassembled WGS sequence"/>
</dbReference>
<gene>
    <name evidence="1" type="ORF">FA13DRAFT_162293</name>
</gene>
<comment type="caution">
    <text evidence="1">The sequence shown here is derived from an EMBL/GenBank/DDBJ whole genome shotgun (WGS) entry which is preliminary data.</text>
</comment>
<dbReference type="AlphaFoldDB" id="A0A4Y7THE9"/>
<organism evidence="1 2">
    <name type="scientific">Coprinellus micaceus</name>
    <name type="common">Glistening ink-cap mushroom</name>
    <name type="synonym">Coprinus micaceus</name>
    <dbReference type="NCBI Taxonomy" id="71717"/>
    <lineage>
        <taxon>Eukaryota</taxon>
        <taxon>Fungi</taxon>
        <taxon>Dikarya</taxon>
        <taxon>Basidiomycota</taxon>
        <taxon>Agaricomycotina</taxon>
        <taxon>Agaricomycetes</taxon>
        <taxon>Agaricomycetidae</taxon>
        <taxon>Agaricales</taxon>
        <taxon>Agaricineae</taxon>
        <taxon>Psathyrellaceae</taxon>
        <taxon>Coprinellus</taxon>
    </lineage>
</organism>